<accession>A0A2T0BNS3</accession>
<keyword evidence="4" id="KW-1185">Reference proteome</keyword>
<dbReference type="Pfam" id="PF18892">
    <property type="entry name" value="DUF5651"/>
    <property type="match status" value="1"/>
</dbReference>
<dbReference type="OrthoDB" id="9993426at2"/>
<evidence type="ECO:0000313" key="3">
    <source>
        <dbReference type="EMBL" id="PRR85524.1"/>
    </source>
</evidence>
<feature type="coiled-coil region" evidence="1">
    <location>
        <begin position="22"/>
        <end position="53"/>
    </location>
</feature>
<sequence>MVSNILNKLNIAEQMELRSYISRQVEKKILQATEEMDKKAANMEEKISKITDNTWQMIDSWLHMAMRDYHISDKRIKDINVRLQELAKKYDGKLLIGEELKSGYKVMKDEDFRSIIENLIEGSCKNCNKHSKGCEVFGILKKYGIPYPTGERKKCKYGYRR</sequence>
<reference evidence="3 4" key="1">
    <citation type="submission" date="2018-03" db="EMBL/GenBank/DDBJ databases">
        <title>Genome sequence of Clostridium luticellarii DSM 29923.</title>
        <authorList>
            <person name="Poehlein A."/>
            <person name="Daniel R."/>
        </authorList>
    </citation>
    <scope>NUCLEOTIDE SEQUENCE [LARGE SCALE GENOMIC DNA]</scope>
    <source>
        <strain evidence="3 4">DSM 29923</strain>
    </source>
</reference>
<keyword evidence="1" id="KW-0175">Coiled coil</keyword>
<dbReference type="RefSeq" id="WP_106009037.1">
    <property type="nucleotide sequence ID" value="NZ_PVXP01000015.1"/>
</dbReference>
<evidence type="ECO:0000259" key="2">
    <source>
        <dbReference type="Pfam" id="PF18892"/>
    </source>
</evidence>
<name>A0A2T0BNS3_9CLOT</name>
<comment type="caution">
    <text evidence="3">The sequence shown here is derived from an EMBL/GenBank/DDBJ whole genome shotgun (WGS) entry which is preliminary data.</text>
</comment>
<gene>
    <name evidence="3" type="ORF">CLLU_14450</name>
</gene>
<dbReference type="Proteomes" id="UP000237798">
    <property type="component" value="Unassembled WGS sequence"/>
</dbReference>
<dbReference type="AlphaFoldDB" id="A0A2T0BNS3"/>
<organism evidence="3 4">
    <name type="scientific">Clostridium luticellarii</name>
    <dbReference type="NCBI Taxonomy" id="1691940"/>
    <lineage>
        <taxon>Bacteria</taxon>
        <taxon>Bacillati</taxon>
        <taxon>Bacillota</taxon>
        <taxon>Clostridia</taxon>
        <taxon>Eubacteriales</taxon>
        <taxon>Clostridiaceae</taxon>
        <taxon>Clostridium</taxon>
    </lineage>
</organism>
<dbReference type="InterPro" id="IPR043711">
    <property type="entry name" value="DUF5651"/>
</dbReference>
<feature type="domain" description="DUF5651" evidence="2">
    <location>
        <begin position="107"/>
        <end position="159"/>
    </location>
</feature>
<proteinExistence type="predicted"/>
<evidence type="ECO:0000313" key="4">
    <source>
        <dbReference type="Proteomes" id="UP000237798"/>
    </source>
</evidence>
<dbReference type="EMBL" id="PVXP01000015">
    <property type="protein sequence ID" value="PRR85524.1"/>
    <property type="molecule type" value="Genomic_DNA"/>
</dbReference>
<protein>
    <recommendedName>
        <fullName evidence="2">DUF5651 domain-containing protein</fullName>
    </recommendedName>
</protein>
<evidence type="ECO:0000256" key="1">
    <source>
        <dbReference type="SAM" id="Coils"/>
    </source>
</evidence>